<dbReference type="EMBL" id="JAUTXT010000048">
    <property type="protein sequence ID" value="KAK3671033.1"/>
    <property type="molecule type" value="Genomic_DNA"/>
</dbReference>
<proteinExistence type="predicted"/>
<dbReference type="Proteomes" id="UP001274830">
    <property type="component" value="Unassembled WGS sequence"/>
</dbReference>
<protein>
    <submittedName>
        <fullName evidence="2">Uncharacterized protein</fullName>
    </submittedName>
</protein>
<keyword evidence="1" id="KW-0175">Coiled coil</keyword>
<comment type="caution">
    <text evidence="2">The sequence shown here is derived from an EMBL/GenBank/DDBJ whole genome shotgun (WGS) entry which is preliminary data.</text>
</comment>
<organism evidence="2 3">
    <name type="scientific">Recurvomyces mirabilis</name>
    <dbReference type="NCBI Taxonomy" id="574656"/>
    <lineage>
        <taxon>Eukaryota</taxon>
        <taxon>Fungi</taxon>
        <taxon>Dikarya</taxon>
        <taxon>Ascomycota</taxon>
        <taxon>Pezizomycotina</taxon>
        <taxon>Dothideomycetes</taxon>
        <taxon>Dothideomycetidae</taxon>
        <taxon>Mycosphaerellales</taxon>
        <taxon>Teratosphaeriaceae</taxon>
        <taxon>Recurvomyces</taxon>
    </lineage>
</organism>
<sequence>MPPQAVPAAASTISSSSFRMDKVLTDLESLRNTIREQEDKIEFQAKKITDLETERNRIQRLFHTEQDANDLLGDEELAQLDVAERKAKVLAEIKAAAKGVVVASGIGDLIGLGQALGWAEEGARGVDPVSVGMHH</sequence>
<dbReference type="AlphaFoldDB" id="A0AAE0WIS4"/>
<name>A0AAE0WIS4_9PEZI</name>
<evidence type="ECO:0000313" key="2">
    <source>
        <dbReference type="EMBL" id="KAK3671033.1"/>
    </source>
</evidence>
<gene>
    <name evidence="2" type="ORF">LTR78_009151</name>
</gene>
<evidence type="ECO:0000256" key="1">
    <source>
        <dbReference type="SAM" id="Coils"/>
    </source>
</evidence>
<accession>A0AAE0WIS4</accession>
<keyword evidence="3" id="KW-1185">Reference proteome</keyword>
<feature type="coiled-coil region" evidence="1">
    <location>
        <begin position="20"/>
        <end position="61"/>
    </location>
</feature>
<evidence type="ECO:0000313" key="3">
    <source>
        <dbReference type="Proteomes" id="UP001274830"/>
    </source>
</evidence>
<reference evidence="2" key="1">
    <citation type="submission" date="2023-07" db="EMBL/GenBank/DDBJ databases">
        <title>Black Yeasts Isolated from many extreme environments.</title>
        <authorList>
            <person name="Coleine C."/>
            <person name="Stajich J.E."/>
            <person name="Selbmann L."/>
        </authorList>
    </citation>
    <scope>NUCLEOTIDE SEQUENCE</scope>
    <source>
        <strain evidence="2">CCFEE 5485</strain>
    </source>
</reference>